<dbReference type="RefSeq" id="WP_013177808.1">
    <property type="nucleotide sequence ID" value="NC_014221.1"/>
</dbReference>
<keyword evidence="6 7" id="KW-0472">Membrane</keyword>
<dbReference type="InterPro" id="IPR035906">
    <property type="entry name" value="MetI-like_sf"/>
</dbReference>
<name>D7CWN9_TRURR</name>
<dbReference type="Pfam" id="PF12911">
    <property type="entry name" value="OppC_N"/>
    <property type="match status" value="1"/>
</dbReference>
<evidence type="ECO:0000256" key="5">
    <source>
        <dbReference type="ARBA" id="ARBA00022989"/>
    </source>
</evidence>
<dbReference type="InterPro" id="IPR025966">
    <property type="entry name" value="OppC_N"/>
</dbReference>
<dbReference type="CDD" id="cd06261">
    <property type="entry name" value="TM_PBP2"/>
    <property type="match status" value="1"/>
</dbReference>
<dbReference type="KEGG" id="tra:Trad_1316"/>
<dbReference type="PANTHER" id="PTHR43386:SF1">
    <property type="entry name" value="D,D-DIPEPTIDE TRANSPORT SYSTEM PERMEASE PROTEIN DDPC-RELATED"/>
    <property type="match status" value="1"/>
</dbReference>
<feature type="transmembrane region" description="Helical" evidence="7">
    <location>
        <begin position="152"/>
        <end position="177"/>
    </location>
</feature>
<evidence type="ECO:0000256" key="1">
    <source>
        <dbReference type="ARBA" id="ARBA00004651"/>
    </source>
</evidence>
<reference evidence="10" key="1">
    <citation type="submission" date="2010-05" db="EMBL/GenBank/DDBJ databases">
        <title>The complete genome of Truepera radiovictris DSM 17093.</title>
        <authorList>
            <consortium name="US DOE Joint Genome Institute (JGI-PGF)"/>
            <person name="Lucas S."/>
            <person name="Copeland A."/>
            <person name="Lapidus A."/>
            <person name="Glavina del Rio T."/>
            <person name="Dalin E."/>
            <person name="Tice H."/>
            <person name="Bruce D."/>
            <person name="Goodwin L."/>
            <person name="Pitluck S."/>
            <person name="Kyrpides N."/>
            <person name="Mavromatis K."/>
            <person name="Ovchinnikova G."/>
            <person name="Munk A.C."/>
            <person name="Detter J.C."/>
            <person name="Han C."/>
            <person name="Tapia R."/>
            <person name="Land M."/>
            <person name="Hauser L."/>
            <person name="Markowitz V."/>
            <person name="Cheng J.-F."/>
            <person name="Hugenholtz P."/>
            <person name="Woyke T."/>
            <person name="Wu D."/>
            <person name="Tindall B."/>
            <person name="Pomrenke H.G."/>
            <person name="Brambilla E."/>
            <person name="Klenk H.-P."/>
            <person name="Eisen J.A."/>
        </authorList>
    </citation>
    <scope>NUCLEOTIDE SEQUENCE [LARGE SCALE GENOMIC DNA]</scope>
    <source>
        <strain evidence="10">DSM 17093 / CIP 108686 / LMG 22925 / RQ-24</strain>
    </source>
</reference>
<comment type="subcellular location">
    <subcellularLocation>
        <location evidence="1 7">Cell membrane</location>
        <topology evidence="1 7">Multi-pass membrane protein</topology>
    </subcellularLocation>
</comment>
<dbReference type="PROSITE" id="PS50928">
    <property type="entry name" value="ABC_TM1"/>
    <property type="match status" value="1"/>
</dbReference>
<dbReference type="AlphaFoldDB" id="D7CWN9"/>
<dbReference type="PANTHER" id="PTHR43386">
    <property type="entry name" value="OLIGOPEPTIDE TRANSPORT SYSTEM PERMEASE PROTEIN APPC"/>
    <property type="match status" value="1"/>
</dbReference>
<feature type="domain" description="ABC transmembrane type-1" evidence="8">
    <location>
        <begin position="104"/>
        <end position="292"/>
    </location>
</feature>
<evidence type="ECO:0000256" key="6">
    <source>
        <dbReference type="ARBA" id="ARBA00023136"/>
    </source>
</evidence>
<keyword evidence="10" id="KW-1185">Reference proteome</keyword>
<evidence type="ECO:0000313" key="9">
    <source>
        <dbReference type="EMBL" id="ADI14438.1"/>
    </source>
</evidence>
<sequence>MTSRATGDPVDAARPSVGASARPRWVGRALRNKNVVIGGGLIAALVLVALFAPWLAPMDPHAQDIWARYEAPRGLVVAGRLNTQYVLGGDELGRDLLSRLVFGARVSLLVGFVATGLSLVFGVLLGAVAGYAGGWLDNLIMRVMDVLLALPGILLAIAIVAALGPSIVNAMLAIAVVRIPTMARLVRSDVLALREEEFVESARALGGSHARVLTHILMNAWAPALVLSTLGMGTAIVAEASLSFLGLGTQPPEISWGRMLSIGREAIRTAPHVTLYPGLAITLTVLGFSLLGDGLRDVFDTRLDEGG</sequence>
<evidence type="ECO:0000256" key="3">
    <source>
        <dbReference type="ARBA" id="ARBA00022475"/>
    </source>
</evidence>
<evidence type="ECO:0000256" key="2">
    <source>
        <dbReference type="ARBA" id="ARBA00022448"/>
    </source>
</evidence>
<proteinExistence type="inferred from homology"/>
<dbReference type="InterPro" id="IPR050366">
    <property type="entry name" value="BP-dependent_transpt_permease"/>
</dbReference>
<gene>
    <name evidence="9" type="ordered locus">Trad_1316</name>
</gene>
<feature type="transmembrane region" description="Helical" evidence="7">
    <location>
        <begin position="35"/>
        <end position="56"/>
    </location>
</feature>
<feature type="transmembrane region" description="Helical" evidence="7">
    <location>
        <begin position="273"/>
        <end position="292"/>
    </location>
</feature>
<keyword evidence="4 7" id="KW-0812">Transmembrane</keyword>
<feature type="transmembrane region" description="Helical" evidence="7">
    <location>
        <begin position="106"/>
        <end position="132"/>
    </location>
</feature>
<comment type="similarity">
    <text evidence="7">Belongs to the binding-protein-dependent transport system permease family.</text>
</comment>
<keyword evidence="5 7" id="KW-1133">Transmembrane helix</keyword>
<keyword evidence="3" id="KW-1003">Cell membrane</keyword>
<dbReference type="OrthoDB" id="9797472at2"/>
<dbReference type="InterPro" id="IPR000515">
    <property type="entry name" value="MetI-like"/>
</dbReference>
<dbReference type="HOGENOM" id="CLU_028518_1_1_0"/>
<dbReference type="GO" id="GO:0005886">
    <property type="term" value="C:plasma membrane"/>
    <property type="evidence" value="ECO:0007669"/>
    <property type="project" value="UniProtKB-SubCell"/>
</dbReference>
<dbReference type="STRING" id="649638.Trad_1316"/>
<dbReference type="Pfam" id="PF00528">
    <property type="entry name" value="BPD_transp_1"/>
    <property type="match status" value="1"/>
</dbReference>
<keyword evidence="2 7" id="KW-0813">Transport</keyword>
<evidence type="ECO:0000259" key="8">
    <source>
        <dbReference type="PROSITE" id="PS50928"/>
    </source>
</evidence>
<dbReference type="Proteomes" id="UP000000379">
    <property type="component" value="Chromosome"/>
</dbReference>
<dbReference type="eggNOG" id="COG1173">
    <property type="taxonomic scope" value="Bacteria"/>
</dbReference>
<evidence type="ECO:0000313" key="10">
    <source>
        <dbReference type="Proteomes" id="UP000000379"/>
    </source>
</evidence>
<dbReference type="SUPFAM" id="SSF161098">
    <property type="entry name" value="MetI-like"/>
    <property type="match status" value="1"/>
</dbReference>
<dbReference type="Gene3D" id="1.10.3720.10">
    <property type="entry name" value="MetI-like"/>
    <property type="match status" value="1"/>
</dbReference>
<protein>
    <submittedName>
        <fullName evidence="9">Binding-protein-dependent transport systems inner membrane component</fullName>
    </submittedName>
</protein>
<evidence type="ECO:0000256" key="4">
    <source>
        <dbReference type="ARBA" id="ARBA00022692"/>
    </source>
</evidence>
<accession>D7CWN9</accession>
<dbReference type="GO" id="GO:0055085">
    <property type="term" value="P:transmembrane transport"/>
    <property type="evidence" value="ECO:0007669"/>
    <property type="project" value="InterPro"/>
</dbReference>
<dbReference type="EMBL" id="CP002049">
    <property type="protein sequence ID" value="ADI14438.1"/>
    <property type="molecule type" value="Genomic_DNA"/>
</dbReference>
<evidence type="ECO:0000256" key="7">
    <source>
        <dbReference type="RuleBase" id="RU363032"/>
    </source>
</evidence>
<organism evidence="9 10">
    <name type="scientific">Truepera radiovictrix (strain DSM 17093 / CIP 108686 / LMG 22925 / RQ-24)</name>
    <dbReference type="NCBI Taxonomy" id="649638"/>
    <lineage>
        <taxon>Bacteria</taxon>
        <taxon>Thermotogati</taxon>
        <taxon>Deinococcota</taxon>
        <taxon>Deinococci</taxon>
        <taxon>Trueperales</taxon>
        <taxon>Trueperaceae</taxon>
        <taxon>Truepera</taxon>
    </lineage>
</organism>
<reference evidence="9 10" key="2">
    <citation type="journal article" date="2011" name="Stand. Genomic Sci.">
        <title>Complete genome sequence of Truepera radiovictrix type strain (RQ-24).</title>
        <authorList>
            <person name="Ivanova N."/>
            <person name="Rohde C."/>
            <person name="Munk C."/>
            <person name="Nolan M."/>
            <person name="Lucas S."/>
            <person name="Del Rio T.G."/>
            <person name="Tice H."/>
            <person name="Deshpande S."/>
            <person name="Cheng J.F."/>
            <person name="Tapia R."/>
            <person name="Han C."/>
            <person name="Goodwin L."/>
            <person name="Pitluck S."/>
            <person name="Liolios K."/>
            <person name="Mavromatis K."/>
            <person name="Mikhailova N."/>
            <person name="Pati A."/>
            <person name="Chen A."/>
            <person name="Palaniappan K."/>
            <person name="Land M."/>
            <person name="Hauser L."/>
            <person name="Chang Y.J."/>
            <person name="Jeffries C.D."/>
            <person name="Brambilla E."/>
            <person name="Rohde M."/>
            <person name="Goker M."/>
            <person name="Tindall B.J."/>
            <person name="Woyke T."/>
            <person name="Bristow J."/>
            <person name="Eisen J.A."/>
            <person name="Markowitz V."/>
            <person name="Hugenholtz P."/>
            <person name="Kyrpides N.C."/>
            <person name="Klenk H.P."/>
            <person name="Lapidus A."/>
        </authorList>
    </citation>
    <scope>NUCLEOTIDE SEQUENCE [LARGE SCALE GENOMIC DNA]</scope>
    <source>
        <strain evidence="10">DSM 17093 / CIP 108686 / LMG 22925 / RQ-24</strain>
    </source>
</reference>